<accession>A0ACB0FLX6</accession>
<evidence type="ECO:0000313" key="2">
    <source>
        <dbReference type="Proteomes" id="UP001162501"/>
    </source>
</evidence>
<sequence>MQPEGSTFQVLLSMESGLGAPRAAADPAGRERPSGRRGAPPSARRAGGRVRAGSRAAAPSLALGAPRPPGSVLRLARSPARPRRLPGRGEQTGPSPRRCPRAARASGAAEPLGANCPSLS</sequence>
<organism evidence="1 2">
    <name type="scientific">Rangifer tarandus platyrhynchus</name>
    <name type="common">Svalbard reindeer</name>
    <dbReference type="NCBI Taxonomy" id="3082113"/>
    <lineage>
        <taxon>Eukaryota</taxon>
        <taxon>Metazoa</taxon>
        <taxon>Chordata</taxon>
        <taxon>Craniata</taxon>
        <taxon>Vertebrata</taxon>
        <taxon>Euteleostomi</taxon>
        <taxon>Mammalia</taxon>
        <taxon>Eutheria</taxon>
        <taxon>Laurasiatheria</taxon>
        <taxon>Artiodactyla</taxon>
        <taxon>Ruminantia</taxon>
        <taxon>Pecora</taxon>
        <taxon>Cervidae</taxon>
        <taxon>Odocoileinae</taxon>
        <taxon>Rangifer</taxon>
    </lineage>
</organism>
<dbReference type="Proteomes" id="UP001162501">
    <property type="component" value="Chromosome 9"/>
</dbReference>
<dbReference type="EMBL" id="OX596093">
    <property type="protein sequence ID" value="CAI9713649.1"/>
    <property type="molecule type" value="Genomic_DNA"/>
</dbReference>
<evidence type="ECO:0000313" key="1">
    <source>
        <dbReference type="EMBL" id="CAI9713649.1"/>
    </source>
</evidence>
<proteinExistence type="predicted"/>
<name>A0ACB0FLX6_RANTA</name>
<gene>
    <name evidence="1" type="ORF">MRATA1EN3_LOCUS24862</name>
</gene>
<protein>
    <submittedName>
        <fullName evidence="1">Uncharacterized protein</fullName>
    </submittedName>
</protein>
<reference evidence="1" key="1">
    <citation type="submission" date="2023-05" db="EMBL/GenBank/DDBJ databases">
        <authorList>
            <consortium name="ELIXIR-Norway"/>
        </authorList>
    </citation>
    <scope>NUCLEOTIDE SEQUENCE</scope>
</reference>